<organism evidence="1 2">
    <name type="scientific">Mucilaginibacter lappiensis</name>
    <dbReference type="NCBI Taxonomy" id="354630"/>
    <lineage>
        <taxon>Bacteria</taxon>
        <taxon>Pseudomonadati</taxon>
        <taxon>Bacteroidota</taxon>
        <taxon>Sphingobacteriia</taxon>
        <taxon>Sphingobacteriales</taxon>
        <taxon>Sphingobacteriaceae</taxon>
        <taxon>Mucilaginibacter</taxon>
    </lineage>
</organism>
<proteinExistence type="predicted"/>
<dbReference type="Proteomes" id="UP000548326">
    <property type="component" value="Unassembled WGS sequence"/>
</dbReference>
<gene>
    <name evidence="1" type="ORF">HDF22_005502</name>
</gene>
<dbReference type="RefSeq" id="WP_183589873.1">
    <property type="nucleotide sequence ID" value="NZ_JACHCA010000022.1"/>
</dbReference>
<sequence length="74" mass="8762">MKKRTVKSVPPTIEERLKEYYDDSSIQFQYHQIKLLESLGSSAQALIDNKDRMIRDKFADIYDLIKKLEAQKNQ</sequence>
<protein>
    <submittedName>
        <fullName evidence="1">Uncharacterized protein</fullName>
    </submittedName>
</protein>
<accession>A0A841JU51</accession>
<dbReference type="AlphaFoldDB" id="A0A841JU51"/>
<evidence type="ECO:0000313" key="1">
    <source>
        <dbReference type="EMBL" id="MBB6131351.1"/>
    </source>
</evidence>
<name>A0A841JU51_9SPHI</name>
<evidence type="ECO:0000313" key="2">
    <source>
        <dbReference type="Proteomes" id="UP000548326"/>
    </source>
</evidence>
<comment type="caution">
    <text evidence="1">The sequence shown here is derived from an EMBL/GenBank/DDBJ whole genome shotgun (WGS) entry which is preliminary data.</text>
</comment>
<dbReference type="EMBL" id="JACHCA010000022">
    <property type="protein sequence ID" value="MBB6131351.1"/>
    <property type="molecule type" value="Genomic_DNA"/>
</dbReference>
<reference evidence="1 2" key="1">
    <citation type="submission" date="2020-08" db="EMBL/GenBank/DDBJ databases">
        <title>Genomic Encyclopedia of Type Strains, Phase IV (KMG-V): Genome sequencing to study the core and pangenomes of soil and plant-associated prokaryotes.</title>
        <authorList>
            <person name="Whitman W."/>
        </authorList>
    </citation>
    <scope>NUCLEOTIDE SEQUENCE [LARGE SCALE GENOMIC DNA]</scope>
    <source>
        <strain evidence="1 2">MP601</strain>
    </source>
</reference>